<comment type="caution">
    <text evidence="1">The sequence shown here is derived from an EMBL/GenBank/DDBJ whole genome shotgun (WGS) entry which is preliminary data.</text>
</comment>
<evidence type="ECO:0008006" key="3">
    <source>
        <dbReference type="Google" id="ProtNLM"/>
    </source>
</evidence>
<reference evidence="1 2" key="1">
    <citation type="submission" date="2020-12" db="EMBL/GenBank/DDBJ databases">
        <title>Bacterial novel species Adhaeribacter sp. BT258 isolated from soil.</title>
        <authorList>
            <person name="Jung H.-Y."/>
        </authorList>
    </citation>
    <scope>NUCLEOTIDE SEQUENCE [LARGE SCALE GENOMIC DNA]</scope>
    <source>
        <strain evidence="1 2">BT258</strain>
    </source>
</reference>
<dbReference type="EMBL" id="JAEHFX010000004">
    <property type="protein sequence ID" value="MBK0403234.1"/>
    <property type="molecule type" value="Genomic_DNA"/>
</dbReference>
<sequence>MLSPTPNYFQTKRSLSEIKTELLPAYFRVWAETQTSEALLLADLNIGSGFETNGEKAAALQIQETYKQAENATENEAKTVKLFLSDAPKTNLEKLKQNLEIPAEEEGEEEPRLPGNITLLTEPEACETLGKTLEKVAGLVVADPFSYASAQEIIVEAIAKTNADLFLLFDFKKLEKSFSAPNPSVFTEMLFGEALPAIKTKLQLQKSPKLKEQFLMEELGKAFRKQAFHPLTFKINAPGKGGNTAYLVLAGKTAATYFQAKAFLQTYSEFQEDGVPLFGVNLNYQPSSIPGFSDFLNPFSLTNLTQELAQRKSDFHYQAIREVYEAHSIATNYILANYLTAFRNLQKQEKVNLVDASNKKLTKITPEAVVFYRLHSK</sequence>
<accession>A0ABS1C1F4</accession>
<evidence type="ECO:0000313" key="1">
    <source>
        <dbReference type="EMBL" id="MBK0403234.1"/>
    </source>
</evidence>
<proteinExistence type="predicted"/>
<gene>
    <name evidence="1" type="ORF">I5M27_09570</name>
</gene>
<protein>
    <recommendedName>
        <fullName evidence="3">Three-Cys-motif partner protein</fullName>
    </recommendedName>
</protein>
<evidence type="ECO:0000313" key="2">
    <source>
        <dbReference type="Proteomes" id="UP000644147"/>
    </source>
</evidence>
<organism evidence="1 2">
    <name type="scientific">Adhaeribacter terrigena</name>
    <dbReference type="NCBI Taxonomy" id="2793070"/>
    <lineage>
        <taxon>Bacteria</taxon>
        <taxon>Pseudomonadati</taxon>
        <taxon>Bacteroidota</taxon>
        <taxon>Cytophagia</taxon>
        <taxon>Cytophagales</taxon>
        <taxon>Hymenobacteraceae</taxon>
        <taxon>Adhaeribacter</taxon>
    </lineage>
</organism>
<name>A0ABS1C1F4_9BACT</name>
<keyword evidence="2" id="KW-1185">Reference proteome</keyword>
<dbReference type="Proteomes" id="UP000644147">
    <property type="component" value="Unassembled WGS sequence"/>
</dbReference>
<dbReference type="RefSeq" id="WP_200505989.1">
    <property type="nucleotide sequence ID" value="NZ_JAEHFX010000004.1"/>
</dbReference>